<feature type="domain" description="Reverse transcriptase zinc-binding" evidence="2">
    <location>
        <begin position="15"/>
        <end position="57"/>
    </location>
</feature>
<evidence type="ECO:0000313" key="4">
    <source>
        <dbReference type="Proteomes" id="UP000636709"/>
    </source>
</evidence>
<keyword evidence="4" id="KW-1185">Reference proteome</keyword>
<dbReference type="AlphaFoldDB" id="A0A835E6I4"/>
<dbReference type="EMBL" id="JACEFO010002354">
    <property type="protein sequence ID" value="KAF8664093.1"/>
    <property type="molecule type" value="Genomic_DNA"/>
</dbReference>
<evidence type="ECO:0000256" key="1">
    <source>
        <dbReference type="SAM" id="MobiDB-lite"/>
    </source>
</evidence>
<name>A0A835E6I4_9POAL</name>
<evidence type="ECO:0000259" key="2">
    <source>
        <dbReference type="Pfam" id="PF13966"/>
    </source>
</evidence>
<gene>
    <name evidence="3" type="ORF">HU200_055004</name>
</gene>
<comment type="caution">
    <text evidence="3">The sequence shown here is derived from an EMBL/GenBank/DDBJ whole genome shotgun (WGS) entry which is preliminary data.</text>
</comment>
<dbReference type="Pfam" id="PF13966">
    <property type="entry name" value="zf-RVT"/>
    <property type="match status" value="1"/>
</dbReference>
<reference evidence="3" key="1">
    <citation type="submission" date="2020-07" db="EMBL/GenBank/DDBJ databases">
        <title>Genome sequence and genetic diversity analysis of an under-domesticated orphan crop, white fonio (Digitaria exilis).</title>
        <authorList>
            <person name="Bennetzen J.L."/>
            <person name="Chen S."/>
            <person name="Ma X."/>
            <person name="Wang X."/>
            <person name="Yssel A.E.J."/>
            <person name="Chaluvadi S.R."/>
            <person name="Johnson M."/>
            <person name="Gangashetty P."/>
            <person name="Hamidou F."/>
            <person name="Sanogo M.D."/>
            <person name="Zwaenepoel A."/>
            <person name="Wallace J."/>
            <person name="Van De Peer Y."/>
            <person name="Van Deynze A."/>
        </authorList>
    </citation>
    <scope>NUCLEOTIDE SEQUENCE</scope>
    <source>
        <tissue evidence="3">Leaves</tissue>
    </source>
</reference>
<feature type="region of interest" description="Disordered" evidence="1">
    <location>
        <begin position="212"/>
        <end position="258"/>
    </location>
</feature>
<dbReference type="Proteomes" id="UP000636709">
    <property type="component" value="Unassembled WGS sequence"/>
</dbReference>
<accession>A0A835E6I4</accession>
<dbReference type="InterPro" id="IPR026960">
    <property type="entry name" value="RVT-Znf"/>
</dbReference>
<proteinExistence type="predicted"/>
<protein>
    <recommendedName>
        <fullName evidence="2">Reverse transcriptase zinc-binding domain-containing protein</fullName>
    </recommendedName>
</protein>
<evidence type="ECO:0000313" key="3">
    <source>
        <dbReference type="EMBL" id="KAF8664093.1"/>
    </source>
</evidence>
<organism evidence="3 4">
    <name type="scientific">Digitaria exilis</name>
    <dbReference type="NCBI Taxonomy" id="1010633"/>
    <lineage>
        <taxon>Eukaryota</taxon>
        <taxon>Viridiplantae</taxon>
        <taxon>Streptophyta</taxon>
        <taxon>Embryophyta</taxon>
        <taxon>Tracheophyta</taxon>
        <taxon>Spermatophyta</taxon>
        <taxon>Magnoliopsida</taxon>
        <taxon>Liliopsida</taxon>
        <taxon>Poales</taxon>
        <taxon>Poaceae</taxon>
        <taxon>PACMAD clade</taxon>
        <taxon>Panicoideae</taxon>
        <taxon>Panicodae</taxon>
        <taxon>Paniceae</taxon>
        <taxon>Anthephorinae</taxon>
        <taxon>Digitaria</taxon>
    </lineage>
</organism>
<sequence>MHTENELRQFTNLWKLPMADRLIKHGGQANPICQLCRCRPESHSHLVFNCSYAKDVWARVQTWSQLPSLTTSTHTTQIKAWWTNLIHNNVGQPETSRVQITTYTAWNLGKERCRWVFDNNEKIAIMTQQTMWFLYNDNPIVDFAIIGLQSLAPCYYRTIGIFINPINVFYLFVTNLPFCFFPSVFLSNLSRIATGHVSLRLVRSMKISPPPWIEKTATPHTARRSSDGDRNRCWRAPCARPRPRSGGPRGSTHPCTRA</sequence>